<dbReference type="RefSeq" id="WP_156014883.1">
    <property type="nucleotide sequence ID" value="NZ_AP031374.1"/>
</dbReference>
<evidence type="ECO:0000313" key="1">
    <source>
        <dbReference type="EMBL" id="MBB5253582.1"/>
    </source>
</evidence>
<keyword evidence="3" id="KW-1185">Reference proteome</keyword>
<dbReference type="KEGG" id="soh:D1869_09475"/>
<reference evidence="2 3" key="1">
    <citation type="submission" date="2019-10" db="EMBL/GenBank/DDBJ databases">
        <title>Genome Sequences from Six Type Strain Members of the Archaeal Family Sulfolobaceae: Acidianus ambivalens, Acidianus infernus, Metallosphaera prunae, Stygiolobus azoricus, Sulfolobus metallicus, and Sulfurisphaera ohwakuensis.</title>
        <authorList>
            <person name="Counts J.A."/>
            <person name="Kelly R.M."/>
        </authorList>
    </citation>
    <scope>NUCLEOTIDE SEQUENCE [LARGE SCALE GENOMIC DNA]</scope>
    <source>
        <strain evidence="2 3">TA-1</strain>
    </source>
</reference>
<reference evidence="1 4" key="2">
    <citation type="submission" date="2020-08" db="EMBL/GenBank/DDBJ databases">
        <title>Genomic Encyclopedia of Type Strains, Phase IV (KMG-IV): sequencing the most valuable type-strain genomes for metagenomic binning, comparative biology and taxonomic classification.</title>
        <authorList>
            <person name="Goeker M."/>
        </authorList>
    </citation>
    <scope>NUCLEOTIDE SEQUENCE [LARGE SCALE GENOMIC DNA]</scope>
    <source>
        <strain evidence="1 4">DSM 12421</strain>
    </source>
</reference>
<proteinExistence type="predicted"/>
<dbReference type="OrthoDB" id="38571at2157"/>
<organism evidence="2 3">
    <name type="scientific">Sulfurisphaera ohwakuensis</name>
    <dbReference type="NCBI Taxonomy" id="69656"/>
    <lineage>
        <taxon>Archaea</taxon>
        <taxon>Thermoproteota</taxon>
        <taxon>Thermoprotei</taxon>
        <taxon>Sulfolobales</taxon>
        <taxon>Sulfolobaceae</taxon>
        <taxon>Sulfurisphaera</taxon>
    </lineage>
</organism>
<dbReference type="AlphaFoldDB" id="A0A650CHZ0"/>
<name>A0A650CHZ0_SULOH</name>
<dbReference type="EMBL" id="CP045484">
    <property type="protein sequence ID" value="QGR17399.1"/>
    <property type="molecule type" value="Genomic_DNA"/>
</dbReference>
<dbReference type="EMBL" id="JACHFY010000005">
    <property type="protein sequence ID" value="MBB5253582.1"/>
    <property type="molecule type" value="Genomic_DNA"/>
</dbReference>
<protein>
    <submittedName>
        <fullName evidence="1">Uncharacterized protein (UPF0305 family)</fullName>
    </submittedName>
</protein>
<evidence type="ECO:0000313" key="2">
    <source>
        <dbReference type="EMBL" id="QGR17399.1"/>
    </source>
</evidence>
<sequence>MEDCKELLYHDPLKLQDNSSCFLSEDHYYRGKLALSYYRESQRVGDYVIFPMKFSRNFFVMGIDDTTGKIFVRLINGDPSIILEKGIREDKKIQRLKNFMGFTHHKWEVTNLKKGQIIRIQGDFAIRVIKTFRSLDRLLNYLSFFPGIGVNDIRSTLWEEFIRRYLQEDEELGEIERLLNVLDEIRRIRRINYMIGIREREIAKVEEEVKQRLRDLLGVKRIPERNRIYFMKVSKIKDKFKEFIVNKEEKLKMYYGHYTSPHLVQVIGVLVGNQVVILREQEVVVTHKEHGISTFTISVPSIVEFGTLDNFLTLTTPDFMDIIFI</sequence>
<dbReference type="Proteomes" id="UP000582213">
    <property type="component" value="Unassembled WGS sequence"/>
</dbReference>
<accession>A0A650CHZ0</accession>
<evidence type="ECO:0000313" key="3">
    <source>
        <dbReference type="Proteomes" id="UP000427373"/>
    </source>
</evidence>
<dbReference type="GeneID" id="95645038"/>
<dbReference type="Proteomes" id="UP000427373">
    <property type="component" value="Chromosome"/>
</dbReference>
<gene>
    <name evidence="2" type="ORF">D1869_09475</name>
    <name evidence="1" type="ORF">HNQ62_001351</name>
</gene>
<evidence type="ECO:0000313" key="4">
    <source>
        <dbReference type="Proteomes" id="UP000582213"/>
    </source>
</evidence>